<dbReference type="AlphaFoldDB" id="A0A9P8G3C7"/>
<comment type="caution">
    <text evidence="2">The sequence shown here is derived from an EMBL/GenBank/DDBJ whole genome shotgun (WGS) entry which is preliminary data.</text>
</comment>
<protein>
    <submittedName>
        <fullName evidence="2">Uncharacterized protein</fullName>
    </submittedName>
</protein>
<organism evidence="2 3">
    <name type="scientific">Aureobasidium melanogenum</name>
    <name type="common">Aureobasidium pullulans var. melanogenum</name>
    <dbReference type="NCBI Taxonomy" id="46634"/>
    <lineage>
        <taxon>Eukaryota</taxon>
        <taxon>Fungi</taxon>
        <taxon>Dikarya</taxon>
        <taxon>Ascomycota</taxon>
        <taxon>Pezizomycotina</taxon>
        <taxon>Dothideomycetes</taxon>
        <taxon>Dothideomycetidae</taxon>
        <taxon>Dothideales</taxon>
        <taxon>Saccotheciaceae</taxon>
        <taxon>Aureobasidium</taxon>
    </lineage>
</organism>
<evidence type="ECO:0000313" key="2">
    <source>
        <dbReference type="EMBL" id="KAG9988179.1"/>
    </source>
</evidence>
<dbReference type="EMBL" id="JAHFXS010000169">
    <property type="protein sequence ID" value="KAG9988179.1"/>
    <property type="molecule type" value="Genomic_DNA"/>
</dbReference>
<reference evidence="2" key="1">
    <citation type="journal article" date="2021" name="J Fungi (Basel)">
        <title>Virulence traits and population genomics of the black yeast Aureobasidium melanogenum.</title>
        <authorList>
            <person name="Cernosa A."/>
            <person name="Sun X."/>
            <person name="Gostincar C."/>
            <person name="Fang C."/>
            <person name="Gunde-Cimerman N."/>
            <person name="Song Z."/>
        </authorList>
    </citation>
    <scope>NUCLEOTIDE SEQUENCE</scope>
    <source>
        <strain evidence="2">EXF-9298</strain>
    </source>
</reference>
<evidence type="ECO:0000313" key="3">
    <source>
        <dbReference type="Proteomes" id="UP000729357"/>
    </source>
</evidence>
<name>A0A9P8G3C7_AURME</name>
<feature type="compositionally biased region" description="Polar residues" evidence="1">
    <location>
        <begin position="1"/>
        <end position="19"/>
    </location>
</feature>
<feature type="non-terminal residue" evidence="2">
    <location>
        <position position="1"/>
    </location>
</feature>
<dbReference type="Proteomes" id="UP000729357">
    <property type="component" value="Unassembled WGS sequence"/>
</dbReference>
<accession>A0A9P8G3C7</accession>
<reference evidence="2" key="2">
    <citation type="submission" date="2021-08" db="EMBL/GenBank/DDBJ databases">
        <authorList>
            <person name="Gostincar C."/>
            <person name="Sun X."/>
            <person name="Song Z."/>
            <person name="Gunde-Cimerman N."/>
        </authorList>
    </citation>
    <scope>NUCLEOTIDE SEQUENCE</scope>
    <source>
        <strain evidence="2">EXF-9298</strain>
    </source>
</reference>
<evidence type="ECO:0000256" key="1">
    <source>
        <dbReference type="SAM" id="MobiDB-lite"/>
    </source>
</evidence>
<gene>
    <name evidence="2" type="ORF">KCU98_g2812</name>
</gene>
<keyword evidence="3" id="KW-1185">Reference proteome</keyword>
<proteinExistence type="predicted"/>
<sequence length="362" mass="40645">MEATSSRMQGDLATPSSVNDSEDREIMPMMSISGGPWGLVHQPIHESLTLSALVSCGYDVAQGTTLSNASTQDWEYLRGAVWNDDPQGLLFKDTADNNHRYWTGYDWFSRYRDGAKEWQDGRPQDNALRNPTGRSHYGDLQFLHCMACHSGEAPQETKRKMMVWLEVMYKLANEEDDMTGGTLIENTKLIEFCPVLSLPPSFKSLHYLLSADTKFQGVDVKRRALGSIFHIIQDSYAIGHTRRTPLNPLDKQSDDPLKFKPGTYDRWGPIENFHTYGGQDTNAHSHFDHSNDAIPNPGNLGDVSQFDGLVGCRMAVEKCKELIALKRAGKGWDDDHGVRKYLDEDVFALATQVSPANNQVWG</sequence>
<feature type="region of interest" description="Disordered" evidence="1">
    <location>
        <begin position="1"/>
        <end position="23"/>
    </location>
</feature>